<sequence length="66" mass="7575">MKIKVLKFLILIVVINCLLSFASYAKENDITLWIMPNEPPLAQKPSDEQIEKFIADNLNVRNTAEE</sequence>
<dbReference type="STRING" id="1817895.AUJ95_03260"/>
<evidence type="ECO:0000313" key="2">
    <source>
        <dbReference type="Proteomes" id="UP000183085"/>
    </source>
</evidence>
<accession>A0A1J5EBU4</accession>
<evidence type="ECO:0000313" key="1">
    <source>
        <dbReference type="EMBL" id="OIP41487.1"/>
    </source>
</evidence>
<name>A0A1J5EBU4_9BACT</name>
<proteinExistence type="predicted"/>
<gene>
    <name evidence="1" type="ORF">AUJ95_03260</name>
</gene>
<dbReference type="EMBL" id="MNYI01000079">
    <property type="protein sequence ID" value="OIP41487.1"/>
    <property type="molecule type" value="Genomic_DNA"/>
</dbReference>
<protein>
    <submittedName>
        <fullName evidence="1">Uncharacterized protein</fullName>
    </submittedName>
</protein>
<comment type="caution">
    <text evidence="1">The sequence shown here is derived from an EMBL/GenBank/DDBJ whole genome shotgun (WGS) entry which is preliminary data.</text>
</comment>
<dbReference type="Proteomes" id="UP000183085">
    <property type="component" value="Unassembled WGS sequence"/>
</dbReference>
<dbReference type="AlphaFoldDB" id="A0A1J5EBU4"/>
<reference evidence="1 2" key="1">
    <citation type="journal article" date="2016" name="Environ. Microbiol.">
        <title>Genomic resolution of a cold subsurface aquifer community provides metabolic insights for novel microbes adapted to high CO concentrations.</title>
        <authorList>
            <person name="Probst A.J."/>
            <person name="Castelle C.J."/>
            <person name="Singh A."/>
            <person name="Brown C.T."/>
            <person name="Anantharaman K."/>
            <person name="Sharon I."/>
            <person name="Hug L.A."/>
            <person name="Burstein D."/>
            <person name="Emerson J.B."/>
            <person name="Thomas B.C."/>
            <person name="Banfield J.F."/>
        </authorList>
    </citation>
    <scope>NUCLEOTIDE SEQUENCE [LARGE SCALE GENOMIC DNA]</scope>
    <source>
        <strain evidence="1">CG2_30_40_21</strain>
    </source>
</reference>
<organism evidence="1 2">
    <name type="scientific">Candidatus Desantisbacteria bacterium CG2_30_40_21</name>
    <dbReference type="NCBI Taxonomy" id="1817895"/>
    <lineage>
        <taxon>Bacteria</taxon>
        <taxon>Candidatus Desantisiibacteriota</taxon>
    </lineage>
</organism>